<organism evidence="2 3">
    <name type="scientific">Dickeya chrysanthemi (strain Ech1591)</name>
    <name type="common">Dickeya zeae (strain Ech1591)</name>
    <dbReference type="NCBI Taxonomy" id="561229"/>
    <lineage>
        <taxon>Bacteria</taxon>
        <taxon>Pseudomonadati</taxon>
        <taxon>Pseudomonadota</taxon>
        <taxon>Gammaproteobacteria</taxon>
        <taxon>Enterobacterales</taxon>
        <taxon>Pectobacteriaceae</taxon>
        <taxon>Dickeya</taxon>
    </lineage>
</organism>
<dbReference type="STRING" id="561229.Dd1591_0576"/>
<dbReference type="eggNOG" id="ENOG50334XJ">
    <property type="taxonomic scope" value="Bacteria"/>
</dbReference>
<dbReference type="AlphaFoldDB" id="C6CJT8"/>
<name>C6CJT8_DICC1</name>
<proteinExistence type="predicted"/>
<accession>C6CJT8</accession>
<feature type="chain" id="PRO_5002963459" evidence="1">
    <location>
        <begin position="19"/>
        <end position="188"/>
    </location>
</feature>
<reference evidence="2 3" key="1">
    <citation type="submission" date="2009-06" db="EMBL/GenBank/DDBJ databases">
        <title>Complete sequence of Dickeya zeae Ech1591.</title>
        <authorList>
            <consortium name="US DOE Joint Genome Institute"/>
            <person name="Lucas S."/>
            <person name="Copeland A."/>
            <person name="Lapidus A."/>
            <person name="Glavina del Rio T."/>
            <person name="Tice H."/>
            <person name="Bruce D."/>
            <person name="Goodwin L."/>
            <person name="Pitluck S."/>
            <person name="Chertkov O."/>
            <person name="Brettin T."/>
            <person name="Detter J.C."/>
            <person name="Han C."/>
            <person name="Larimer F."/>
            <person name="Land M."/>
            <person name="Hauser L."/>
            <person name="Kyrpides N."/>
            <person name="Ovchinnikova G."/>
            <person name="Balakrishnan V."/>
            <person name="Glasner J."/>
            <person name="Perna N.T."/>
        </authorList>
    </citation>
    <scope>NUCLEOTIDE SEQUENCE [LARGE SCALE GENOMIC DNA]</scope>
    <source>
        <strain evidence="2 3">Ech1591</strain>
    </source>
</reference>
<evidence type="ECO:0000256" key="1">
    <source>
        <dbReference type="SAM" id="SignalP"/>
    </source>
</evidence>
<dbReference type="EMBL" id="CP001655">
    <property type="protein sequence ID" value="ACT05458.1"/>
    <property type="molecule type" value="Genomic_DNA"/>
</dbReference>
<gene>
    <name evidence="2" type="ordered locus">Dd1591_0576</name>
</gene>
<evidence type="ECO:0000313" key="3">
    <source>
        <dbReference type="Proteomes" id="UP000002735"/>
    </source>
</evidence>
<dbReference type="HOGENOM" id="CLU_126540_0_0_6"/>
<dbReference type="KEGG" id="dze:Dd1591_0576"/>
<dbReference type="Proteomes" id="UP000002735">
    <property type="component" value="Chromosome"/>
</dbReference>
<keyword evidence="1" id="KW-0732">Signal</keyword>
<sequence precursor="true">MRAISMIFFMVISLQSYASINLLKNNEESLIKQAIENANQRGIVDMKIQENQVFDINENNNTIGTIIPGKGFYKNYYPVCFVSWSTDKKTISNIILSMGNGDFEFSQCETLDALGKIESAGKVFIGFVYSVGLPDDRTEQNYFLLELDQDKRVIVDKSKLVEPLQNTNERKSIAAIRKHLKKVMEDKE</sequence>
<dbReference type="OrthoDB" id="6433173at2"/>
<protein>
    <submittedName>
        <fullName evidence="2">Uncharacterized protein</fullName>
    </submittedName>
</protein>
<evidence type="ECO:0000313" key="2">
    <source>
        <dbReference type="EMBL" id="ACT05458.1"/>
    </source>
</evidence>
<feature type="signal peptide" evidence="1">
    <location>
        <begin position="1"/>
        <end position="18"/>
    </location>
</feature>